<dbReference type="EMBL" id="JASXSV010000002">
    <property type="protein sequence ID" value="MDP0588101.1"/>
    <property type="molecule type" value="Genomic_DNA"/>
</dbReference>
<name>A0AA90NZF1_9GAMM</name>
<evidence type="ECO:0000313" key="1">
    <source>
        <dbReference type="EMBL" id="MDP0588101.1"/>
    </source>
</evidence>
<reference evidence="1 2" key="1">
    <citation type="journal article" date="2023" name="bioRxiv">
        <title>An intranuclear bacterial parasite of deep-sea mussels expresses apoptosis inhibitors acquired from its host.</title>
        <authorList>
            <person name="Gonzalez Porras M.A."/>
            <person name="Assie A."/>
            <person name="Tietjen M."/>
            <person name="Violette M."/>
            <person name="Kleiner M."/>
            <person name="Gruber-Vodicka H."/>
            <person name="Dubilier N."/>
            <person name="Leisch N."/>
        </authorList>
    </citation>
    <scope>NUCLEOTIDE SEQUENCE [LARGE SCALE GENOMIC DNA]</scope>
    <source>
        <strain evidence="1">IAP13</strain>
    </source>
</reference>
<keyword evidence="2" id="KW-1185">Reference proteome</keyword>
<protein>
    <submittedName>
        <fullName evidence="1">VCBS domain-containing protein</fullName>
    </submittedName>
</protein>
<dbReference type="AlphaFoldDB" id="A0AA90NZF1"/>
<organism evidence="1 2">
    <name type="scientific">Candidatus Endonucleibacter bathymodioli</name>
    <dbReference type="NCBI Taxonomy" id="539814"/>
    <lineage>
        <taxon>Bacteria</taxon>
        <taxon>Pseudomonadati</taxon>
        <taxon>Pseudomonadota</taxon>
        <taxon>Gammaproteobacteria</taxon>
        <taxon>Oceanospirillales</taxon>
        <taxon>Endozoicomonadaceae</taxon>
        <taxon>Candidatus Endonucleibacter</taxon>
    </lineage>
</organism>
<sequence>MKTDLENITTIQAPVQHNAGKAYVELLQPFASQNTGDSKVSHLKWISGNEVGVSLSLGGTQLEIDLDAYDFIIEDSAEELRYQYRIDTHHSSYSQNTVTITIRADANDHPVVFSAILTTDEALDADTELNETTYVSEFQDPISEVPPSEGFSIVDTGQDKAEHTISTSVELMSANLNDEYEDGSDYDSGQIDGGEVIDGLELEPVSPEEELTSLVASLSDGTEKEYHELSESTDGLELLVEQLGRDHEVERNSTDTFLQEQSEQEEKVSPILCQEMMIASAENYVFELADFDPKGHGLEAVRLDGIPEKGHLLYNKEPVIVGQEIPRLDLLTGRLRFESCGEHSTSGEMRFLYSVCYKGQTFDAQMNSDPSVHVSLSIDVTANISNVLVASGNIGLCTDDLATVELISGTVDGLYGALTINSNGYWSYEADSSQPALVQLGEGEFLYERILVSAEHGHSCIISLTIIGPWGEAQIVIK</sequence>
<comment type="caution">
    <text evidence="1">The sequence shown here is derived from an EMBL/GenBank/DDBJ whole genome shotgun (WGS) entry which is preliminary data.</text>
</comment>
<gene>
    <name evidence="1" type="ORF">QS748_02385</name>
</gene>
<proteinExistence type="predicted"/>
<dbReference type="InterPro" id="IPR010221">
    <property type="entry name" value="VCBS_dom"/>
</dbReference>
<dbReference type="Proteomes" id="UP001178148">
    <property type="component" value="Unassembled WGS sequence"/>
</dbReference>
<dbReference type="NCBIfam" id="TIGR01965">
    <property type="entry name" value="VCBS_repeat"/>
    <property type="match status" value="1"/>
</dbReference>
<accession>A0AA90NZF1</accession>
<evidence type="ECO:0000313" key="2">
    <source>
        <dbReference type="Proteomes" id="UP001178148"/>
    </source>
</evidence>